<evidence type="ECO:0000313" key="15">
    <source>
        <dbReference type="Proteomes" id="UP000549394"/>
    </source>
</evidence>
<evidence type="ECO:0000313" key="14">
    <source>
        <dbReference type="EMBL" id="CAD5113456.1"/>
    </source>
</evidence>
<evidence type="ECO:0000256" key="5">
    <source>
        <dbReference type="ARBA" id="ARBA00022989"/>
    </source>
</evidence>
<dbReference type="InterPro" id="IPR001873">
    <property type="entry name" value="ENaC"/>
</dbReference>
<dbReference type="AlphaFoldDB" id="A0A7I8VB15"/>
<dbReference type="Pfam" id="PF00858">
    <property type="entry name" value="ASC"/>
    <property type="match status" value="1"/>
</dbReference>
<evidence type="ECO:0000256" key="12">
    <source>
        <dbReference type="SAM" id="Coils"/>
    </source>
</evidence>
<keyword evidence="9 11" id="KW-0739">Sodium transport</keyword>
<keyword evidence="5 13" id="KW-1133">Transmembrane helix</keyword>
<keyword evidence="6" id="KW-0915">Sodium</keyword>
<name>A0A7I8VB15_9ANNE</name>
<dbReference type="Gene3D" id="2.60.470.10">
    <property type="entry name" value="Acid-sensing ion channels like domains"/>
    <property type="match status" value="1"/>
</dbReference>
<evidence type="ECO:0000256" key="4">
    <source>
        <dbReference type="ARBA" id="ARBA00022692"/>
    </source>
</evidence>
<evidence type="ECO:0000256" key="9">
    <source>
        <dbReference type="ARBA" id="ARBA00023201"/>
    </source>
</evidence>
<organism evidence="14 15">
    <name type="scientific">Dimorphilus gyrociliatus</name>
    <dbReference type="NCBI Taxonomy" id="2664684"/>
    <lineage>
        <taxon>Eukaryota</taxon>
        <taxon>Metazoa</taxon>
        <taxon>Spiralia</taxon>
        <taxon>Lophotrochozoa</taxon>
        <taxon>Annelida</taxon>
        <taxon>Polychaeta</taxon>
        <taxon>Polychaeta incertae sedis</taxon>
        <taxon>Dinophilidae</taxon>
        <taxon>Dimorphilus</taxon>
    </lineage>
</organism>
<keyword evidence="10 11" id="KW-0407">Ion channel</keyword>
<dbReference type="Proteomes" id="UP000549394">
    <property type="component" value="Unassembled WGS sequence"/>
</dbReference>
<comment type="similarity">
    <text evidence="11">Belongs to the amiloride-sensitive sodium channel (TC 1.A.6) family.</text>
</comment>
<dbReference type="EMBL" id="CAJFCJ010000003">
    <property type="protein sequence ID" value="CAD5113456.1"/>
    <property type="molecule type" value="Genomic_DNA"/>
</dbReference>
<keyword evidence="4 11" id="KW-0812">Transmembrane</keyword>
<evidence type="ECO:0000256" key="6">
    <source>
        <dbReference type="ARBA" id="ARBA00023053"/>
    </source>
</evidence>
<dbReference type="GO" id="GO:0015280">
    <property type="term" value="F:ligand-gated sodium channel activity"/>
    <property type="evidence" value="ECO:0007669"/>
    <property type="project" value="TreeGrafter"/>
</dbReference>
<sequence>MTEKNQKSLIKAKIKESLSMSTLKGIPRVMKTKNKCIKSLWAVGTIMVILAAGCHWYYLFSGYLKRTVFTIVQENYEAILSNENFPGLTLCSLVPFSKDPTGEIPSYEQFHTKLLSKIKELEKRNKTLNSRTKRLLIHKSIYYDWLGLNDARKIGQKEGVFILNCKLKISGYEGAYLPCRNYSTITLIQNPYMFNCYAIKFNLPQIENGVIDKAVFTLYLDEISPDYSFYLKKNYNLLGEGIKILVHDKNNKFPRVQNEGFIISKGTKSIVTTRPVFRVRKPEPYTNCQEIPNDIYNFTGNLVKANSFAYCSLRLWQNEVVKKHGCISTTLLIVSELDHLKLPRCKELGRNITLNGLEAVINFINNFYNITTIEYDSKNATTGGRCRHPCYEHYFKQSYSSIDLKGSYFINLLEYADNVEAIKNYLKVQQTFQKCIEKDTEKSCIEKLAIVPYKNLIELEVQQNIHFGALVEFDAPVFELPDFLAKLAATINFWVGFSAIIFIEIIDLILQICIPGTV</sequence>
<keyword evidence="3 11" id="KW-0894">Sodium channel</keyword>
<evidence type="ECO:0000256" key="3">
    <source>
        <dbReference type="ARBA" id="ARBA00022461"/>
    </source>
</evidence>
<protein>
    <submittedName>
        <fullName evidence="14">DgyrCDS2623</fullName>
    </submittedName>
</protein>
<evidence type="ECO:0000256" key="7">
    <source>
        <dbReference type="ARBA" id="ARBA00023065"/>
    </source>
</evidence>
<dbReference type="PANTHER" id="PTHR11690:SF244">
    <property type="entry name" value="DEGENERIN LIKE"/>
    <property type="match status" value="1"/>
</dbReference>
<keyword evidence="2 11" id="KW-0813">Transport</keyword>
<reference evidence="14 15" key="1">
    <citation type="submission" date="2020-08" db="EMBL/GenBank/DDBJ databases">
        <authorList>
            <person name="Hejnol A."/>
        </authorList>
    </citation>
    <scope>NUCLEOTIDE SEQUENCE [LARGE SCALE GENOMIC DNA]</scope>
</reference>
<feature type="transmembrane region" description="Helical" evidence="13">
    <location>
        <begin position="40"/>
        <end position="59"/>
    </location>
</feature>
<proteinExistence type="inferred from homology"/>
<keyword evidence="7 11" id="KW-0406">Ion transport</keyword>
<evidence type="ECO:0000256" key="2">
    <source>
        <dbReference type="ARBA" id="ARBA00022448"/>
    </source>
</evidence>
<dbReference type="GO" id="GO:0005886">
    <property type="term" value="C:plasma membrane"/>
    <property type="evidence" value="ECO:0007669"/>
    <property type="project" value="TreeGrafter"/>
</dbReference>
<accession>A0A7I8VB15</accession>
<keyword evidence="15" id="KW-1185">Reference proteome</keyword>
<comment type="subcellular location">
    <subcellularLocation>
        <location evidence="1">Membrane</location>
        <topology evidence="1">Multi-pass membrane protein</topology>
    </subcellularLocation>
</comment>
<dbReference type="PANTHER" id="PTHR11690">
    <property type="entry name" value="AMILORIDE-SENSITIVE SODIUM CHANNEL-RELATED"/>
    <property type="match status" value="1"/>
</dbReference>
<comment type="caution">
    <text evidence="14">The sequence shown here is derived from an EMBL/GenBank/DDBJ whole genome shotgun (WGS) entry which is preliminary data.</text>
</comment>
<gene>
    <name evidence="14" type="ORF">DGYR_LOCUS2442</name>
</gene>
<keyword evidence="8 13" id="KW-0472">Membrane</keyword>
<evidence type="ECO:0000256" key="8">
    <source>
        <dbReference type="ARBA" id="ARBA00023136"/>
    </source>
</evidence>
<evidence type="ECO:0000256" key="1">
    <source>
        <dbReference type="ARBA" id="ARBA00004141"/>
    </source>
</evidence>
<feature type="coiled-coil region" evidence="12">
    <location>
        <begin position="111"/>
        <end position="138"/>
    </location>
</feature>
<evidence type="ECO:0000256" key="11">
    <source>
        <dbReference type="RuleBase" id="RU000679"/>
    </source>
</evidence>
<keyword evidence="12" id="KW-0175">Coiled coil</keyword>
<dbReference type="OrthoDB" id="6021021at2759"/>
<evidence type="ECO:0000256" key="10">
    <source>
        <dbReference type="ARBA" id="ARBA00023303"/>
    </source>
</evidence>
<evidence type="ECO:0000256" key="13">
    <source>
        <dbReference type="SAM" id="Phobius"/>
    </source>
</evidence>